<evidence type="ECO:0000313" key="1">
    <source>
        <dbReference type="EMBL" id="QHT90117.1"/>
    </source>
</evidence>
<protein>
    <recommendedName>
        <fullName evidence="2">Methyltransferase FkbM domain-containing protein</fullName>
    </recommendedName>
</protein>
<name>A0A6C0ICI6_9ZZZZ</name>
<dbReference type="AlphaFoldDB" id="A0A6C0ICI6"/>
<evidence type="ECO:0008006" key="2">
    <source>
        <dbReference type="Google" id="ProtNLM"/>
    </source>
</evidence>
<proteinExistence type="predicted"/>
<organism evidence="1">
    <name type="scientific">viral metagenome</name>
    <dbReference type="NCBI Taxonomy" id="1070528"/>
    <lineage>
        <taxon>unclassified sequences</taxon>
        <taxon>metagenomes</taxon>
        <taxon>organismal metagenomes</taxon>
    </lineage>
</organism>
<dbReference type="PANTHER" id="PTHR32026">
    <property type="entry name" value="METHYLTRANSFERASE-LIKE PROTEIN 24"/>
    <property type="match status" value="1"/>
</dbReference>
<dbReference type="EMBL" id="MN740152">
    <property type="protein sequence ID" value="QHT90117.1"/>
    <property type="molecule type" value="Genomic_DNA"/>
</dbReference>
<sequence>MDLSHLEVYKSQHKKIRIGNDFDGGYIICDIPNIKYDIFISGGIESDISFENAFLEKYPDLDCVAYDGTISELPSGAHPKIQFHKKNLSSINDENYTNLQEYFEKYNNIFMKMDIEGWEDYLFASIRDDQLSKISQLVIEFHNPYLVTVPSRLAKTHWLVHFHPNNCCGIAPNGVPYVYECTYIRKDHDSEVVPNSDPIPNPDIDMPNGNDKPEIAIYWYPFIRN</sequence>
<reference evidence="1" key="1">
    <citation type="journal article" date="2020" name="Nature">
        <title>Giant virus diversity and host interactions through global metagenomics.</title>
        <authorList>
            <person name="Schulz F."/>
            <person name="Roux S."/>
            <person name="Paez-Espino D."/>
            <person name="Jungbluth S."/>
            <person name="Walsh D.A."/>
            <person name="Denef V.J."/>
            <person name="McMahon K.D."/>
            <person name="Konstantinidis K.T."/>
            <person name="Eloe-Fadrosh E.A."/>
            <person name="Kyrpides N.C."/>
            <person name="Woyke T."/>
        </authorList>
    </citation>
    <scope>NUCLEOTIDE SEQUENCE</scope>
    <source>
        <strain evidence="1">GVMAG-M-3300023184-62</strain>
    </source>
</reference>
<accession>A0A6C0ICI6</accession>
<dbReference type="InterPro" id="IPR026913">
    <property type="entry name" value="METTL24"/>
</dbReference>
<dbReference type="PANTHER" id="PTHR32026:SF10">
    <property type="entry name" value="METHYLTRANSFERASE-LIKE PROTEIN 24-RELATED"/>
    <property type="match status" value="1"/>
</dbReference>